<comment type="caution">
    <text evidence="3">The sequence shown here is derived from an EMBL/GenBank/DDBJ whole genome shotgun (WGS) entry which is preliminary data.</text>
</comment>
<name>A0A5C5X9M1_9PLAN</name>
<evidence type="ECO:0000313" key="4">
    <source>
        <dbReference type="Proteomes" id="UP000316095"/>
    </source>
</evidence>
<keyword evidence="1" id="KW-0812">Transmembrane</keyword>
<accession>A0A5C5X9M1</accession>
<dbReference type="Gene3D" id="3.60.10.10">
    <property type="entry name" value="Endonuclease/exonuclease/phosphatase"/>
    <property type="match status" value="1"/>
</dbReference>
<gene>
    <name evidence="3" type="ORF">Pan54_02410</name>
</gene>
<dbReference type="InterPro" id="IPR005135">
    <property type="entry name" value="Endo/exonuclease/phosphatase"/>
</dbReference>
<organism evidence="3 4">
    <name type="scientific">Rubinisphaera italica</name>
    <dbReference type="NCBI Taxonomy" id="2527969"/>
    <lineage>
        <taxon>Bacteria</taxon>
        <taxon>Pseudomonadati</taxon>
        <taxon>Planctomycetota</taxon>
        <taxon>Planctomycetia</taxon>
        <taxon>Planctomycetales</taxon>
        <taxon>Planctomycetaceae</taxon>
        <taxon>Rubinisphaera</taxon>
    </lineage>
</organism>
<evidence type="ECO:0000313" key="3">
    <source>
        <dbReference type="EMBL" id="TWT59534.1"/>
    </source>
</evidence>
<keyword evidence="1" id="KW-0472">Membrane</keyword>
<evidence type="ECO:0000256" key="1">
    <source>
        <dbReference type="SAM" id="Phobius"/>
    </source>
</evidence>
<dbReference type="RefSeq" id="WP_146501678.1">
    <property type="nucleotide sequence ID" value="NZ_SJPG01000001.1"/>
</dbReference>
<feature type="transmembrane region" description="Helical" evidence="1">
    <location>
        <begin position="21"/>
        <end position="42"/>
    </location>
</feature>
<proteinExistence type="predicted"/>
<protein>
    <recommendedName>
        <fullName evidence="2">Endonuclease/exonuclease/phosphatase domain-containing protein</fullName>
    </recommendedName>
</protein>
<dbReference type="Proteomes" id="UP000316095">
    <property type="component" value="Unassembled WGS sequence"/>
</dbReference>
<keyword evidence="4" id="KW-1185">Reference proteome</keyword>
<dbReference type="Pfam" id="PF03372">
    <property type="entry name" value="Exo_endo_phos"/>
    <property type="match status" value="1"/>
</dbReference>
<keyword evidence="1" id="KW-1133">Transmembrane helix</keyword>
<dbReference type="InterPro" id="IPR036691">
    <property type="entry name" value="Endo/exonu/phosph_ase_sf"/>
</dbReference>
<evidence type="ECO:0000259" key="2">
    <source>
        <dbReference type="Pfam" id="PF03372"/>
    </source>
</evidence>
<feature type="transmembrane region" description="Helical" evidence="1">
    <location>
        <begin position="62"/>
        <end position="81"/>
    </location>
</feature>
<dbReference type="AlphaFoldDB" id="A0A5C5X9M1"/>
<feature type="domain" description="Endonuclease/exonuclease/phosphatase" evidence="2">
    <location>
        <begin position="123"/>
        <end position="319"/>
    </location>
</feature>
<reference evidence="3 4" key="1">
    <citation type="submission" date="2019-02" db="EMBL/GenBank/DDBJ databases">
        <title>Deep-cultivation of Planctomycetes and their phenomic and genomic characterization uncovers novel biology.</title>
        <authorList>
            <person name="Wiegand S."/>
            <person name="Jogler M."/>
            <person name="Boedeker C."/>
            <person name="Pinto D."/>
            <person name="Vollmers J."/>
            <person name="Rivas-Marin E."/>
            <person name="Kohn T."/>
            <person name="Peeters S.H."/>
            <person name="Heuer A."/>
            <person name="Rast P."/>
            <person name="Oberbeckmann S."/>
            <person name="Bunk B."/>
            <person name="Jeske O."/>
            <person name="Meyerdierks A."/>
            <person name="Storesund J.E."/>
            <person name="Kallscheuer N."/>
            <person name="Luecker S."/>
            <person name="Lage O.M."/>
            <person name="Pohl T."/>
            <person name="Merkel B.J."/>
            <person name="Hornburger P."/>
            <person name="Mueller R.-W."/>
            <person name="Bruemmer F."/>
            <person name="Labrenz M."/>
            <person name="Spormann A.M."/>
            <person name="Op Den Camp H."/>
            <person name="Overmann J."/>
            <person name="Amann R."/>
            <person name="Jetten M.S.M."/>
            <person name="Mascher T."/>
            <person name="Medema M.H."/>
            <person name="Devos D.P."/>
            <person name="Kaster A.-K."/>
            <person name="Ovreas L."/>
            <person name="Rohde M."/>
            <person name="Galperin M.Y."/>
            <person name="Jogler C."/>
        </authorList>
    </citation>
    <scope>NUCLEOTIDE SEQUENCE [LARGE SCALE GENOMIC DNA]</scope>
    <source>
        <strain evidence="3 4">Pan54</strain>
    </source>
</reference>
<sequence length="339" mass="37942">MKFRSILSPISRASTDVGIRPRGLIVASYIILASAWVIAVLLRLTVRDLTSFNQLTAYHYATPMPLLFLLALFLAITAFFLSHSKASAGWCLLAMVIAQSAGSYPIQNQAINSIEEPLQQRLMLWNVCHGRNGFDNVVDEMQSHYADIYMLIEAGPPSEKMRRFWQENFPDHEVTLLGSEMVLLLRGTAGQVQVGALRPQGQYRQVEVATTAGKFDLLFVDIHGRPTLSRREPIARLTELVDESSDGPLLVAGDFNTPRDSPLFQPLDARLCNAYDAVGTGFEPTWPWPFPLLTLDQVWSNSGVCFHHCLQSWCSISDHRPVIVDFSLTQQQLKLANNK</sequence>
<dbReference type="SUPFAM" id="SSF56219">
    <property type="entry name" value="DNase I-like"/>
    <property type="match status" value="1"/>
</dbReference>
<dbReference type="OrthoDB" id="243209at2"/>
<dbReference type="GO" id="GO:0003824">
    <property type="term" value="F:catalytic activity"/>
    <property type="evidence" value="ECO:0007669"/>
    <property type="project" value="InterPro"/>
</dbReference>
<dbReference type="EMBL" id="SJPG01000001">
    <property type="protein sequence ID" value="TWT59534.1"/>
    <property type="molecule type" value="Genomic_DNA"/>
</dbReference>